<accession>A0AAD5DRT1</accession>
<dbReference type="EMBL" id="JADXDR010000064">
    <property type="protein sequence ID" value="KAI7841313.1"/>
    <property type="molecule type" value="Genomic_DNA"/>
</dbReference>
<dbReference type="Gene3D" id="3.10.450.50">
    <property type="match status" value="1"/>
</dbReference>
<name>A0AAD5DRT1_9CHLO</name>
<evidence type="ECO:0000313" key="3">
    <source>
        <dbReference type="Proteomes" id="UP001205105"/>
    </source>
</evidence>
<feature type="region of interest" description="Disordered" evidence="1">
    <location>
        <begin position="36"/>
        <end position="55"/>
    </location>
</feature>
<dbReference type="InterPro" id="IPR018790">
    <property type="entry name" value="DUF2358"/>
</dbReference>
<organism evidence="2 3">
    <name type="scientific">Chlorella ohadii</name>
    <dbReference type="NCBI Taxonomy" id="2649997"/>
    <lineage>
        <taxon>Eukaryota</taxon>
        <taxon>Viridiplantae</taxon>
        <taxon>Chlorophyta</taxon>
        <taxon>core chlorophytes</taxon>
        <taxon>Trebouxiophyceae</taxon>
        <taxon>Chlorellales</taxon>
        <taxon>Chlorellaceae</taxon>
        <taxon>Chlorella clade</taxon>
        <taxon>Chlorella</taxon>
    </lineage>
</organism>
<evidence type="ECO:0000313" key="2">
    <source>
        <dbReference type="EMBL" id="KAI7841313.1"/>
    </source>
</evidence>
<reference evidence="2" key="1">
    <citation type="submission" date="2020-11" db="EMBL/GenBank/DDBJ databases">
        <title>Chlorella ohadii genome sequencing and assembly.</title>
        <authorList>
            <person name="Murik O."/>
            <person name="Treves H."/>
            <person name="Kedem I."/>
            <person name="Shotland Y."/>
            <person name="Kaplan A."/>
        </authorList>
    </citation>
    <scope>NUCLEOTIDE SEQUENCE</scope>
    <source>
        <strain evidence="2">1</strain>
    </source>
</reference>
<keyword evidence="3" id="KW-1185">Reference proteome</keyword>
<protein>
    <submittedName>
        <fullName evidence="2">Uncharacterized protein</fullName>
    </submittedName>
</protein>
<comment type="caution">
    <text evidence="2">The sequence shown here is derived from an EMBL/GenBank/DDBJ whole genome shotgun (WGS) entry which is preliminary data.</text>
</comment>
<proteinExistence type="predicted"/>
<gene>
    <name evidence="2" type="ORF">COHA_004932</name>
</gene>
<dbReference type="SUPFAM" id="SSF54427">
    <property type="entry name" value="NTF2-like"/>
    <property type="match status" value="1"/>
</dbReference>
<dbReference type="Proteomes" id="UP001205105">
    <property type="component" value="Unassembled WGS sequence"/>
</dbReference>
<dbReference type="Pfam" id="PF10184">
    <property type="entry name" value="DUF2358"/>
    <property type="match status" value="1"/>
</dbReference>
<dbReference type="AlphaFoldDB" id="A0AAD5DRT1"/>
<dbReference type="PANTHER" id="PTHR34123">
    <property type="entry name" value="OS04G0578200 PROTEIN"/>
    <property type="match status" value="1"/>
</dbReference>
<sequence>MLAVAPTQHAACSPQAMWSSRQRTARPVRLVVAAQAAGGGSSETSSSSSDPNPGLGLKAVWHGAEALGNVIGAQQQLAGGSKRSSSASAAAGGARLTREQAIAAIKEDYSKNYFVSGAGDLAAYTPDCYFADPFAGFSGTQRFKNNVSNLGSLMQDIQLDITGWAEGERELVTKWRFSAILDLPWRPRLAAAGGTTHVFDEDNRVVKHIESWDVDPARVVRSLLKPSAKVPTTFAEVLCQSLHDGDLTGVWFCFSSGVLKAAGVSSIALLLLHILRGEGQGGWEAAAYLGFVMGLGTEMYKVVRSIGGGESG</sequence>
<evidence type="ECO:0000256" key="1">
    <source>
        <dbReference type="SAM" id="MobiDB-lite"/>
    </source>
</evidence>
<dbReference type="InterPro" id="IPR032710">
    <property type="entry name" value="NTF2-like_dom_sf"/>
</dbReference>
<dbReference type="PANTHER" id="PTHR34123:SF1">
    <property type="entry name" value="OS04G0578200 PROTEIN"/>
    <property type="match status" value="1"/>
</dbReference>